<accession>A0A109UZS6</accession>
<keyword evidence="7" id="KW-1185">Reference proteome</keyword>
<dbReference type="Pfam" id="PF05347">
    <property type="entry name" value="Complex1_LYR"/>
    <property type="match status" value="1"/>
</dbReference>
<keyword evidence="3" id="KW-0143">Chaperone</keyword>
<comment type="similarity">
    <text evidence="4">Belongs to the complex I LYR family. SDHAF1 subfamily.</text>
</comment>
<dbReference type="CDD" id="cd20268">
    <property type="entry name" value="Complex1_LYR_SDHAF1_LYRM8"/>
    <property type="match status" value="1"/>
</dbReference>
<keyword evidence="2" id="KW-0496">Mitochondrion</keyword>
<dbReference type="InterPro" id="IPR008011">
    <property type="entry name" value="Complex1_LYR_dom"/>
</dbReference>
<protein>
    <submittedName>
        <fullName evidence="6">HEL022Cp</fullName>
    </submittedName>
</protein>
<dbReference type="EMBL" id="CP014245">
    <property type="protein sequence ID" value="AMD21258.1"/>
    <property type="molecule type" value="Genomic_DNA"/>
</dbReference>
<dbReference type="GO" id="GO:0034553">
    <property type="term" value="P:mitochondrial respiratory chain complex II assembly"/>
    <property type="evidence" value="ECO:0007669"/>
    <property type="project" value="InterPro"/>
</dbReference>
<dbReference type="GO" id="GO:0005759">
    <property type="term" value="C:mitochondrial matrix"/>
    <property type="evidence" value="ECO:0007669"/>
    <property type="project" value="UniProtKB-SubCell"/>
</dbReference>
<name>A0A109UZS6_9SACH</name>
<evidence type="ECO:0000256" key="3">
    <source>
        <dbReference type="ARBA" id="ARBA00023186"/>
    </source>
</evidence>
<dbReference type="RefSeq" id="XP_017988254.1">
    <property type="nucleotide sequence ID" value="XM_018132465.1"/>
</dbReference>
<comment type="subcellular location">
    <subcellularLocation>
        <location evidence="1">Mitochondrion matrix</location>
    </subcellularLocation>
</comment>
<gene>
    <name evidence="6" type="ORF">AW171_hschr53193</name>
</gene>
<proteinExistence type="inferred from homology"/>
<dbReference type="OrthoDB" id="273010at2759"/>
<reference evidence="6 7" key="1">
    <citation type="submission" date="2016-01" db="EMBL/GenBank/DDBJ databases">
        <title>Genome sequence of the yeast Holleya sinecauda.</title>
        <authorList>
            <person name="Dietrich F.S."/>
        </authorList>
    </citation>
    <scope>NUCLEOTIDE SEQUENCE [LARGE SCALE GENOMIC DNA]</scope>
    <source>
        <strain evidence="6 7">ATCC 58844</strain>
    </source>
</reference>
<evidence type="ECO:0000256" key="2">
    <source>
        <dbReference type="ARBA" id="ARBA00023128"/>
    </source>
</evidence>
<evidence type="ECO:0000313" key="7">
    <source>
        <dbReference type="Proteomes" id="UP000243052"/>
    </source>
</evidence>
<feature type="domain" description="Complex 1 LYR protein" evidence="5">
    <location>
        <begin position="9"/>
        <end position="67"/>
    </location>
</feature>
<dbReference type="PANTHER" id="PTHR13675:SF1">
    <property type="entry name" value="SUCCINATE DEHYDROGENASE ASSEMBLY FACTOR 1, MITOCHONDRIAL"/>
    <property type="match status" value="1"/>
</dbReference>
<dbReference type="PANTHER" id="PTHR13675">
    <property type="entry name" value="LYR MOTIF-CONTAINING PROTEIN 2"/>
    <property type="match status" value="1"/>
</dbReference>
<evidence type="ECO:0000256" key="1">
    <source>
        <dbReference type="ARBA" id="ARBA00004305"/>
    </source>
</evidence>
<dbReference type="STRING" id="45286.A0A109UZS6"/>
<dbReference type="GeneID" id="28724536"/>
<evidence type="ECO:0000259" key="5">
    <source>
        <dbReference type="Pfam" id="PF05347"/>
    </source>
</evidence>
<evidence type="ECO:0000256" key="4">
    <source>
        <dbReference type="ARBA" id="ARBA00025715"/>
    </source>
</evidence>
<dbReference type="Proteomes" id="UP000243052">
    <property type="component" value="Chromosome v"/>
</dbReference>
<evidence type="ECO:0000313" key="6">
    <source>
        <dbReference type="EMBL" id="AMD21258.1"/>
    </source>
</evidence>
<organism evidence="6 7">
    <name type="scientific">Eremothecium sinecaudum</name>
    <dbReference type="NCBI Taxonomy" id="45286"/>
    <lineage>
        <taxon>Eukaryota</taxon>
        <taxon>Fungi</taxon>
        <taxon>Dikarya</taxon>
        <taxon>Ascomycota</taxon>
        <taxon>Saccharomycotina</taxon>
        <taxon>Saccharomycetes</taxon>
        <taxon>Saccharomycetales</taxon>
        <taxon>Saccharomycetaceae</taxon>
        <taxon>Eremothecium</taxon>
    </lineage>
</organism>
<dbReference type="AlphaFoldDB" id="A0A109UZS6"/>
<sequence length="78" mass="9348">MVRLSGLQRDVLHLYRRSIRIAYTKSASTTPHFIKFARSEFDKYRNISRKEFSTIEHLLRVGNKRLDLYSSHELKDIH</sequence>
<dbReference type="InterPro" id="IPR045295">
    <property type="entry name" value="Complex1_LYR_SDHAF1_LYRM8"/>
</dbReference>